<dbReference type="AlphaFoldDB" id="A0A940MUZ7"/>
<organism evidence="3 4">
    <name type="scientific">Roseomonas indoligenes</name>
    <dbReference type="NCBI Taxonomy" id="2820811"/>
    <lineage>
        <taxon>Bacteria</taxon>
        <taxon>Pseudomonadati</taxon>
        <taxon>Pseudomonadota</taxon>
        <taxon>Alphaproteobacteria</taxon>
        <taxon>Acetobacterales</taxon>
        <taxon>Roseomonadaceae</taxon>
        <taxon>Roseomonas</taxon>
    </lineage>
</organism>
<keyword evidence="1" id="KW-0547">Nucleotide-binding</keyword>
<dbReference type="Pfam" id="PF06564">
    <property type="entry name" value="CBP_BcsQ"/>
    <property type="match status" value="1"/>
</dbReference>
<sequence length="290" mass="30455">MPAAPARPPAPHPRRSRLVPLIAFVSPKGGVGKTTIAANVAALLAARGHEVLSLDLDPQNALRVHLGMPVRDEAGFLAEIGSGTAWRAAVRHTPYGVDLLPHGEVEPRRALELARLVMDRPEVLAEPVREMLADPHRLLIVDSPPGPSPALSAIMPLIDLSVVVLLPDGGSASLIPQIADGRFLGRGTLALRAAERALLVLNQVDLESPLSTAVLDCAQAVMGARLVGVVARDSGVAEALADRRLPVEIPGSRAAEDLSLLTEGILGRLTLPPAMSAGGHSVLTHWGLRR</sequence>
<comment type="caution">
    <text evidence="3">The sequence shown here is derived from an EMBL/GenBank/DDBJ whole genome shotgun (WGS) entry which is preliminary data.</text>
</comment>
<dbReference type="PANTHER" id="PTHR43384">
    <property type="entry name" value="SEPTUM SITE-DETERMINING PROTEIN MIND HOMOLOG, CHLOROPLASTIC-RELATED"/>
    <property type="match status" value="1"/>
</dbReference>
<gene>
    <name evidence="3" type="ORF">J5Y10_17800</name>
</gene>
<dbReference type="EMBL" id="JAGIZA010000011">
    <property type="protein sequence ID" value="MBP0494643.1"/>
    <property type="molecule type" value="Genomic_DNA"/>
</dbReference>
<evidence type="ECO:0000313" key="4">
    <source>
        <dbReference type="Proteomes" id="UP000677537"/>
    </source>
</evidence>
<dbReference type="InterPro" id="IPR027417">
    <property type="entry name" value="P-loop_NTPase"/>
</dbReference>
<keyword evidence="2" id="KW-0067">ATP-binding</keyword>
<evidence type="ECO:0000313" key="3">
    <source>
        <dbReference type="EMBL" id="MBP0494643.1"/>
    </source>
</evidence>
<dbReference type="GO" id="GO:0009898">
    <property type="term" value="C:cytoplasmic side of plasma membrane"/>
    <property type="evidence" value="ECO:0007669"/>
    <property type="project" value="TreeGrafter"/>
</dbReference>
<dbReference type="GO" id="GO:0051782">
    <property type="term" value="P:negative regulation of cell division"/>
    <property type="evidence" value="ECO:0007669"/>
    <property type="project" value="TreeGrafter"/>
</dbReference>
<dbReference type="InterPro" id="IPR017746">
    <property type="entry name" value="Cellulose_synthase_operon_BcsQ"/>
</dbReference>
<protein>
    <submittedName>
        <fullName evidence="3">AAA family ATPase</fullName>
    </submittedName>
</protein>
<evidence type="ECO:0000256" key="1">
    <source>
        <dbReference type="ARBA" id="ARBA00022741"/>
    </source>
</evidence>
<dbReference type="Gene3D" id="3.40.50.300">
    <property type="entry name" value="P-loop containing nucleotide triphosphate hydrolases"/>
    <property type="match status" value="1"/>
</dbReference>
<accession>A0A940MUZ7</accession>
<dbReference type="Proteomes" id="UP000677537">
    <property type="component" value="Unassembled WGS sequence"/>
</dbReference>
<dbReference type="GO" id="GO:0016887">
    <property type="term" value="F:ATP hydrolysis activity"/>
    <property type="evidence" value="ECO:0007669"/>
    <property type="project" value="TreeGrafter"/>
</dbReference>
<reference evidence="3" key="1">
    <citation type="submission" date="2021-03" db="EMBL/GenBank/DDBJ databases">
        <authorList>
            <person name="So Y."/>
        </authorList>
    </citation>
    <scope>NUCLEOTIDE SEQUENCE</scope>
    <source>
        <strain evidence="3">SG15</strain>
    </source>
</reference>
<dbReference type="GO" id="GO:0005524">
    <property type="term" value="F:ATP binding"/>
    <property type="evidence" value="ECO:0007669"/>
    <property type="project" value="UniProtKB-KW"/>
</dbReference>
<dbReference type="InterPro" id="IPR050625">
    <property type="entry name" value="ParA/MinD_ATPase"/>
</dbReference>
<proteinExistence type="predicted"/>
<evidence type="ECO:0000256" key="2">
    <source>
        <dbReference type="ARBA" id="ARBA00022840"/>
    </source>
</evidence>
<keyword evidence="4" id="KW-1185">Reference proteome</keyword>
<dbReference type="PANTHER" id="PTHR43384:SF6">
    <property type="entry name" value="SEPTUM SITE-DETERMINING PROTEIN MIND HOMOLOG, CHLOROPLASTIC"/>
    <property type="match status" value="1"/>
</dbReference>
<dbReference type="SUPFAM" id="SSF52540">
    <property type="entry name" value="P-loop containing nucleoside triphosphate hydrolases"/>
    <property type="match status" value="1"/>
</dbReference>
<name>A0A940MUZ7_9PROT</name>
<dbReference type="GO" id="GO:0005829">
    <property type="term" value="C:cytosol"/>
    <property type="evidence" value="ECO:0007669"/>
    <property type="project" value="TreeGrafter"/>
</dbReference>